<evidence type="ECO:0000259" key="7">
    <source>
        <dbReference type="Pfam" id="PF07980"/>
    </source>
</evidence>
<dbReference type="Pfam" id="PF14322">
    <property type="entry name" value="SusD-like_3"/>
    <property type="match status" value="1"/>
</dbReference>
<name>A0A1H6TW34_9BACT</name>
<evidence type="ECO:0000256" key="1">
    <source>
        <dbReference type="ARBA" id="ARBA00004442"/>
    </source>
</evidence>
<feature type="signal peptide" evidence="6">
    <location>
        <begin position="1"/>
        <end position="26"/>
    </location>
</feature>
<keyword evidence="5" id="KW-0998">Cell outer membrane</keyword>
<evidence type="ECO:0000256" key="5">
    <source>
        <dbReference type="ARBA" id="ARBA00023237"/>
    </source>
</evidence>
<sequence length="493" mass="55088">MKTKYINRIFLLTPLLALLGCNDFLSTEPDSTRATLKTPEQVSQLLTTAYPQGGYVGFSEAMSDNSDDKGVGQDDRVNRGSYLFEVVDAPVDIPDSPDMYWARAYKAIAAANLALQVISEAPDPSIFSAQKGEALVARAYAHFMLVSFFSKFYDPETASTDPGIPYVTVPEDVVIKQYERRTVAYVYEMIEKDLVEGLPLIKDVSYTVPKYHFNIAAANAFAARFYLVKRDYAKTLSYANNVFPSGDIAANLRPWNTDYLSLTPEGLFNRYSRASEPANLLLVETSSVYGRYVARYRYGLTNSKWNEISQVSGLTGTNASWAYPVYTQGEGNLLIPKFTEYFVKQSVNAEIGDPYVMVPLFTAEEVLFNRAEANLYLGNGTAALADINLFMSKRLRNYDAGTQAVTLQKIRSYYGLSNSTQNNSLGLLISIADLRRIEFTQEGMRWFDMLRYGIGVTHATRNGPVITVDIDDPKRLLQLPQSVVQSGIQLNPR</sequence>
<dbReference type="OrthoDB" id="1147023at2"/>
<organism evidence="9 10">
    <name type="scientific">Dyadobacter koreensis</name>
    <dbReference type="NCBI Taxonomy" id="408657"/>
    <lineage>
        <taxon>Bacteria</taxon>
        <taxon>Pseudomonadati</taxon>
        <taxon>Bacteroidota</taxon>
        <taxon>Cytophagia</taxon>
        <taxon>Cytophagales</taxon>
        <taxon>Spirosomataceae</taxon>
        <taxon>Dyadobacter</taxon>
    </lineage>
</organism>
<dbReference type="AlphaFoldDB" id="A0A1H6TW34"/>
<keyword evidence="10" id="KW-1185">Reference proteome</keyword>
<comment type="similarity">
    <text evidence="2">Belongs to the SusD family.</text>
</comment>
<keyword evidence="3 6" id="KW-0732">Signal</keyword>
<dbReference type="PROSITE" id="PS51257">
    <property type="entry name" value="PROKAR_LIPOPROTEIN"/>
    <property type="match status" value="1"/>
</dbReference>
<evidence type="ECO:0000313" key="10">
    <source>
        <dbReference type="Proteomes" id="UP000199532"/>
    </source>
</evidence>
<accession>A0A1H6TW34</accession>
<dbReference type="GO" id="GO:0009279">
    <property type="term" value="C:cell outer membrane"/>
    <property type="evidence" value="ECO:0007669"/>
    <property type="project" value="UniProtKB-SubCell"/>
</dbReference>
<feature type="chain" id="PRO_5011754461" evidence="6">
    <location>
        <begin position="27"/>
        <end position="493"/>
    </location>
</feature>
<evidence type="ECO:0000313" key="9">
    <source>
        <dbReference type="EMBL" id="SEI84253.1"/>
    </source>
</evidence>
<evidence type="ECO:0000256" key="2">
    <source>
        <dbReference type="ARBA" id="ARBA00006275"/>
    </source>
</evidence>
<evidence type="ECO:0000256" key="6">
    <source>
        <dbReference type="SAM" id="SignalP"/>
    </source>
</evidence>
<gene>
    <name evidence="9" type="ORF">SAMN04487995_2450</name>
</gene>
<dbReference type="SUPFAM" id="SSF48452">
    <property type="entry name" value="TPR-like"/>
    <property type="match status" value="1"/>
</dbReference>
<evidence type="ECO:0000256" key="3">
    <source>
        <dbReference type="ARBA" id="ARBA00022729"/>
    </source>
</evidence>
<dbReference type="Pfam" id="PF07980">
    <property type="entry name" value="SusD_RagB"/>
    <property type="match status" value="1"/>
</dbReference>
<protein>
    <submittedName>
        <fullName evidence="9">SusD family protein</fullName>
    </submittedName>
</protein>
<evidence type="ECO:0000259" key="8">
    <source>
        <dbReference type="Pfam" id="PF14322"/>
    </source>
</evidence>
<dbReference type="InterPro" id="IPR011990">
    <property type="entry name" value="TPR-like_helical_dom_sf"/>
</dbReference>
<proteinExistence type="inferred from homology"/>
<dbReference type="InterPro" id="IPR033985">
    <property type="entry name" value="SusD-like_N"/>
</dbReference>
<dbReference type="Gene3D" id="1.25.40.390">
    <property type="match status" value="1"/>
</dbReference>
<dbReference type="InterPro" id="IPR012944">
    <property type="entry name" value="SusD_RagB_dom"/>
</dbReference>
<comment type="subcellular location">
    <subcellularLocation>
        <location evidence="1">Cell outer membrane</location>
    </subcellularLocation>
</comment>
<feature type="domain" description="RagB/SusD" evidence="7">
    <location>
        <begin position="365"/>
        <end position="454"/>
    </location>
</feature>
<dbReference type="STRING" id="408657.SAMN04487995_2450"/>
<reference evidence="9 10" key="1">
    <citation type="submission" date="2016-10" db="EMBL/GenBank/DDBJ databases">
        <authorList>
            <person name="de Groot N.N."/>
        </authorList>
    </citation>
    <scope>NUCLEOTIDE SEQUENCE [LARGE SCALE GENOMIC DNA]</scope>
    <source>
        <strain evidence="9 10">DSM 19938</strain>
    </source>
</reference>
<feature type="domain" description="SusD-like N-terminal" evidence="8">
    <location>
        <begin position="23"/>
        <end position="227"/>
    </location>
</feature>
<evidence type="ECO:0000256" key="4">
    <source>
        <dbReference type="ARBA" id="ARBA00023136"/>
    </source>
</evidence>
<dbReference type="RefSeq" id="WP_090335414.1">
    <property type="nucleotide sequence ID" value="NZ_FNXY01000003.1"/>
</dbReference>
<keyword evidence="4" id="KW-0472">Membrane</keyword>
<dbReference type="EMBL" id="FNXY01000003">
    <property type="protein sequence ID" value="SEI84253.1"/>
    <property type="molecule type" value="Genomic_DNA"/>
</dbReference>
<dbReference type="Proteomes" id="UP000199532">
    <property type="component" value="Unassembled WGS sequence"/>
</dbReference>